<sequence length="53" mass="6269">MRIRAKSILDLLIAEDAINNEFDIQTPPCFIKRIEFPEDEKTKLRDPFFFVAI</sequence>
<reference evidence="2" key="1">
    <citation type="submission" date="2016-10" db="EMBL/GenBank/DDBJ databases">
        <authorList>
            <person name="Varghese N."/>
            <person name="Submissions S."/>
        </authorList>
    </citation>
    <scope>NUCLEOTIDE SEQUENCE [LARGE SCALE GENOMIC DNA]</scope>
    <source>
        <strain evidence="2">DSM 173</strain>
    </source>
</reference>
<dbReference type="EMBL" id="FNOW01000033">
    <property type="protein sequence ID" value="SDY15023.1"/>
    <property type="molecule type" value="Genomic_DNA"/>
</dbReference>
<accession>A0A1H3HHJ1</accession>
<dbReference type="STRING" id="61595.SAMN05421644_13329"/>
<proteinExistence type="predicted"/>
<name>A0A1H3HHJ1_ALLWA</name>
<organism evidence="1 2">
    <name type="scientific">Allochromatium warmingii</name>
    <name type="common">Chromatium warmingii</name>
    <dbReference type="NCBI Taxonomy" id="61595"/>
    <lineage>
        <taxon>Bacteria</taxon>
        <taxon>Pseudomonadati</taxon>
        <taxon>Pseudomonadota</taxon>
        <taxon>Gammaproteobacteria</taxon>
        <taxon>Chromatiales</taxon>
        <taxon>Chromatiaceae</taxon>
        <taxon>Allochromatium</taxon>
    </lineage>
</organism>
<evidence type="ECO:0000313" key="1">
    <source>
        <dbReference type="EMBL" id="SDY15023.1"/>
    </source>
</evidence>
<dbReference type="Proteomes" id="UP000198672">
    <property type="component" value="Unassembled WGS sequence"/>
</dbReference>
<gene>
    <name evidence="1" type="ORF">SAMN05421644_13329</name>
</gene>
<dbReference type="AlphaFoldDB" id="A0A1H3HHJ1"/>
<evidence type="ECO:0000313" key="2">
    <source>
        <dbReference type="Proteomes" id="UP000198672"/>
    </source>
</evidence>
<keyword evidence="2" id="KW-1185">Reference proteome</keyword>
<protein>
    <submittedName>
        <fullName evidence="1">Uncharacterized protein</fullName>
    </submittedName>
</protein>